<dbReference type="GO" id="GO:0009024">
    <property type="term" value="F:tagatose-6-phosphate kinase activity"/>
    <property type="evidence" value="ECO:0007669"/>
    <property type="project" value="UniProtKB-EC"/>
</dbReference>
<feature type="binding site" evidence="12">
    <location>
        <position position="251"/>
    </location>
    <ligand>
        <name>substrate</name>
    </ligand>
</feature>
<feature type="binding site" evidence="12">
    <location>
        <position position="281"/>
    </location>
    <ligand>
        <name>K(+)</name>
        <dbReference type="ChEBI" id="CHEBI:29103"/>
    </ligand>
</feature>
<feature type="binding site" evidence="12">
    <location>
        <begin position="10"/>
        <end position="12"/>
    </location>
    <ligand>
        <name>substrate</name>
    </ligand>
</feature>
<dbReference type="GO" id="GO:0046872">
    <property type="term" value="F:metal ion binding"/>
    <property type="evidence" value="ECO:0007669"/>
    <property type="project" value="UniProtKB-KW"/>
</dbReference>
<comment type="catalytic activity">
    <reaction evidence="13">
        <text>D-tagatofuranose 6-phosphate + ATP = D-tagatofuranose 1,6-bisphosphate + ADP + H(+)</text>
        <dbReference type="Rhea" id="RHEA:12420"/>
        <dbReference type="ChEBI" id="CHEBI:15378"/>
        <dbReference type="ChEBI" id="CHEBI:30616"/>
        <dbReference type="ChEBI" id="CHEBI:58694"/>
        <dbReference type="ChEBI" id="CHEBI:58695"/>
        <dbReference type="ChEBI" id="CHEBI:456216"/>
        <dbReference type="EC" id="2.7.1.144"/>
    </reaction>
</comment>
<feature type="binding site" evidence="12">
    <location>
        <begin position="38"/>
        <end position="42"/>
    </location>
    <ligand>
        <name>substrate</name>
    </ligand>
</feature>
<feature type="active site" description="Proton acceptor" evidence="12">
    <location>
        <position position="251"/>
    </location>
</feature>
<keyword evidence="7 12" id="KW-0418">Kinase</keyword>
<dbReference type="InterPro" id="IPR002173">
    <property type="entry name" value="Carboh/pur_kinase_PfkB_CS"/>
</dbReference>
<keyword evidence="4 12" id="KW-0808">Transferase</keyword>
<keyword evidence="11 12" id="KW-0119">Carbohydrate metabolism</keyword>
<dbReference type="PRINTS" id="PR00990">
    <property type="entry name" value="RIBOKINASE"/>
</dbReference>
<keyword evidence="8 12" id="KW-0067">ATP-binding</keyword>
<comment type="caution">
    <text evidence="12">Lacks conserved residue(s) required for the propagation of feature annotation.</text>
</comment>
<protein>
    <recommendedName>
        <fullName evidence="3 12">Ribokinase</fullName>
        <shortName evidence="12">RK</shortName>
        <ecNumber evidence="2 12">2.7.1.15</ecNumber>
    </recommendedName>
</protein>
<reference evidence="15" key="1">
    <citation type="submission" date="2022-06" db="EMBL/GenBank/DDBJ databases">
        <title>Aquibacillus sp. a new bacterium isolated from soil saline samples.</title>
        <authorList>
            <person name="Galisteo C."/>
            <person name="De La Haba R."/>
            <person name="Sanchez-Porro C."/>
            <person name="Ventosa A."/>
        </authorList>
    </citation>
    <scope>NUCLEOTIDE SEQUENCE</scope>
    <source>
        <strain evidence="15">3ASR75-11</strain>
    </source>
</reference>
<evidence type="ECO:0000256" key="2">
    <source>
        <dbReference type="ARBA" id="ARBA00012035"/>
    </source>
</evidence>
<comment type="activity regulation">
    <text evidence="12">Activated by a monovalent cation that binds near, but not in, the active site. The most likely occupant of the site in vivo is potassium. Ion binding induces a conformational change that may alter substrate affinity.</text>
</comment>
<feature type="binding site" evidence="12">
    <location>
        <position position="286"/>
    </location>
    <ligand>
        <name>K(+)</name>
        <dbReference type="ChEBI" id="CHEBI:29103"/>
    </ligand>
</feature>
<dbReference type="CDD" id="cd01174">
    <property type="entry name" value="ribokinase"/>
    <property type="match status" value="1"/>
</dbReference>
<comment type="similarity">
    <text evidence="12">Belongs to the carbohydrate kinase PfkB family. Ribokinase subfamily.</text>
</comment>
<feature type="binding site" evidence="12">
    <location>
        <position position="139"/>
    </location>
    <ligand>
        <name>substrate</name>
    </ligand>
</feature>
<keyword evidence="9 12" id="KW-0460">Magnesium</keyword>
<evidence type="ECO:0000313" key="16">
    <source>
        <dbReference type="Proteomes" id="UP001145050"/>
    </source>
</evidence>
<dbReference type="EC" id="2.7.1.15" evidence="2 12"/>
<evidence type="ECO:0000256" key="3">
    <source>
        <dbReference type="ARBA" id="ARBA00016943"/>
    </source>
</evidence>
<dbReference type="EMBL" id="JAMQKB010000006">
    <property type="protein sequence ID" value="MDC3424398.1"/>
    <property type="molecule type" value="Genomic_DNA"/>
</dbReference>
<evidence type="ECO:0000259" key="14">
    <source>
        <dbReference type="Pfam" id="PF00294"/>
    </source>
</evidence>
<evidence type="ECO:0000256" key="7">
    <source>
        <dbReference type="ARBA" id="ARBA00022777"/>
    </source>
</evidence>
<comment type="pathway">
    <text evidence="13">Carbohydrate metabolism; D-tagatose 6-phosphate degradation; D-glyceraldehyde 3-phosphate and glycerone phosphate from D-tagatose 6-phosphate: step 1/2.</text>
</comment>
<evidence type="ECO:0000256" key="10">
    <source>
        <dbReference type="ARBA" id="ARBA00022958"/>
    </source>
</evidence>
<comment type="subcellular location">
    <subcellularLocation>
        <location evidence="12">Cytoplasm</location>
    </subcellularLocation>
</comment>
<dbReference type="Gene3D" id="3.40.1190.20">
    <property type="match status" value="1"/>
</dbReference>
<comment type="similarity">
    <text evidence="13">Belongs to the carbohydrate kinase PfkB family. LacC subfamily.</text>
</comment>
<evidence type="ECO:0000256" key="8">
    <source>
        <dbReference type="ARBA" id="ARBA00022840"/>
    </source>
</evidence>
<sequence>MCITVVGSINTDIVALTDDYPLRGETIFGKKIEFLPGGKGGNQATAVAKLGEKVNIIGSVGQDLYGDNVINTLKKNNVTTKFIKRSNEFATGTAIITIDQTAENTMLVLKGANDDLLPADIENAFFKLQESKVLLVQMEVPQETVIRAMQIAKEKGMYIILDPAPAEGITMKALEYADVITPNRQETKHMIGIEVNDIESALHAARTFEKMGVKNSIIKMAEKGSLVYQSGQWEYVKAIPVKPVDTVGAGDAFAGALACGIATGKDLVSAVEYATIVGALKVTKLGAQTGIPTLDEVNKFCEEKNISQTKLEKSR</sequence>
<keyword evidence="12" id="KW-0963">Cytoplasm</keyword>
<dbReference type="GO" id="GO:0005988">
    <property type="term" value="P:lactose metabolic process"/>
    <property type="evidence" value="ECO:0007669"/>
    <property type="project" value="UniProtKB-KW"/>
</dbReference>
<comment type="similarity">
    <text evidence="1">Belongs to the carbohydrate kinase pfkB family.</text>
</comment>
<comment type="pathway">
    <text evidence="12">Carbohydrate metabolism; D-ribose degradation; D-ribose 5-phosphate from beta-D-ribopyranose: step 2/2.</text>
</comment>
<evidence type="ECO:0000256" key="4">
    <source>
        <dbReference type="ARBA" id="ARBA00022679"/>
    </source>
</evidence>
<feature type="domain" description="Carbohydrate kinase PfkB" evidence="14">
    <location>
        <begin position="3"/>
        <end position="293"/>
    </location>
</feature>
<dbReference type="InterPro" id="IPR002139">
    <property type="entry name" value="Ribo/fructo_kinase"/>
</dbReference>
<dbReference type="GO" id="GO:0005829">
    <property type="term" value="C:cytosol"/>
    <property type="evidence" value="ECO:0007669"/>
    <property type="project" value="TreeGrafter"/>
</dbReference>
<comment type="subunit">
    <text evidence="12">Homodimer.</text>
</comment>
<evidence type="ECO:0000256" key="6">
    <source>
        <dbReference type="ARBA" id="ARBA00022741"/>
    </source>
</evidence>
<proteinExistence type="inferred from homology"/>
<keyword evidence="13" id="KW-0423">Lactose metabolism</keyword>
<evidence type="ECO:0000256" key="1">
    <source>
        <dbReference type="ARBA" id="ARBA00005380"/>
    </source>
</evidence>
<dbReference type="SUPFAM" id="SSF53613">
    <property type="entry name" value="Ribokinase-like"/>
    <property type="match status" value="1"/>
</dbReference>
<dbReference type="InterPro" id="IPR029056">
    <property type="entry name" value="Ribokinase-like"/>
</dbReference>
<comment type="function">
    <text evidence="12">Catalyzes the phosphorylation of ribose at O-5 in a reaction requiring ATP and magnesium. The resulting D-ribose-5-phosphate can then be used either for sythesis of nucleotides, histidine, and tryptophan, or as a component of the pentose phosphate pathway.</text>
</comment>
<gene>
    <name evidence="12 15" type="primary">rbsK</name>
    <name evidence="15" type="ORF">NC797_07740</name>
</gene>
<keyword evidence="16" id="KW-1185">Reference proteome</keyword>
<dbReference type="PROSITE" id="PS00583">
    <property type="entry name" value="PFKB_KINASES_1"/>
    <property type="match status" value="1"/>
</dbReference>
<keyword evidence="5 12" id="KW-0479">Metal-binding</keyword>
<feature type="binding site" evidence="12">
    <location>
        <position position="284"/>
    </location>
    <ligand>
        <name>K(+)</name>
        <dbReference type="ChEBI" id="CHEBI:29103"/>
    </ligand>
</feature>
<feature type="binding site" evidence="12">
    <location>
        <position position="247"/>
    </location>
    <ligand>
        <name>K(+)</name>
        <dbReference type="ChEBI" id="CHEBI:29103"/>
    </ligand>
</feature>
<feature type="binding site" evidence="12">
    <location>
        <position position="245"/>
    </location>
    <ligand>
        <name>K(+)</name>
        <dbReference type="ChEBI" id="CHEBI:29103"/>
    </ligand>
</feature>
<dbReference type="InterPro" id="IPR017583">
    <property type="entry name" value="Tagatose/fructose_Pkinase"/>
</dbReference>
<dbReference type="PANTHER" id="PTHR10584:SF166">
    <property type="entry name" value="RIBOKINASE"/>
    <property type="match status" value="1"/>
</dbReference>
<dbReference type="GO" id="GO:0005524">
    <property type="term" value="F:ATP binding"/>
    <property type="evidence" value="ECO:0007669"/>
    <property type="project" value="UniProtKB-UniRule"/>
</dbReference>
<dbReference type="PANTHER" id="PTHR10584">
    <property type="entry name" value="SUGAR KINASE"/>
    <property type="match status" value="1"/>
</dbReference>
<accession>A0A9X3WTK7</accession>
<comment type="cofactor">
    <cofactor evidence="12">
        <name>Mg(2+)</name>
        <dbReference type="ChEBI" id="CHEBI:18420"/>
    </cofactor>
    <text evidence="12">Requires a divalent cation, most likely magnesium in vivo, as an electrophilic catalyst to aid phosphoryl group transfer. It is the chelate of the metal and the nucleotide that is the actual substrate.</text>
</comment>
<keyword evidence="10 12" id="KW-0630">Potassium</keyword>
<comment type="catalytic activity">
    <reaction evidence="12">
        <text>D-ribose + ATP = D-ribose 5-phosphate + ADP + H(+)</text>
        <dbReference type="Rhea" id="RHEA:13697"/>
        <dbReference type="ChEBI" id="CHEBI:15378"/>
        <dbReference type="ChEBI" id="CHEBI:30616"/>
        <dbReference type="ChEBI" id="CHEBI:47013"/>
        <dbReference type="ChEBI" id="CHEBI:78346"/>
        <dbReference type="ChEBI" id="CHEBI:456216"/>
        <dbReference type="EC" id="2.7.1.15"/>
    </reaction>
</comment>
<organism evidence="15 16">
    <name type="scientific">Terrihalobacillus insolitus</name>
    <dbReference type="NCBI Taxonomy" id="2950438"/>
    <lineage>
        <taxon>Bacteria</taxon>
        <taxon>Bacillati</taxon>
        <taxon>Bacillota</taxon>
        <taxon>Bacilli</taxon>
        <taxon>Bacillales</taxon>
        <taxon>Bacillaceae</taxon>
        <taxon>Terrihalobacillus</taxon>
    </lineage>
</organism>
<dbReference type="GO" id="GO:0004747">
    <property type="term" value="F:ribokinase activity"/>
    <property type="evidence" value="ECO:0007669"/>
    <property type="project" value="UniProtKB-UniRule"/>
</dbReference>
<dbReference type="InterPro" id="IPR011877">
    <property type="entry name" value="Ribokinase"/>
</dbReference>
<feature type="binding site" evidence="12">
    <location>
        <position position="183"/>
    </location>
    <ligand>
        <name>ATP</name>
        <dbReference type="ChEBI" id="CHEBI:30616"/>
    </ligand>
</feature>
<evidence type="ECO:0000256" key="11">
    <source>
        <dbReference type="ARBA" id="ARBA00023277"/>
    </source>
</evidence>
<dbReference type="GO" id="GO:0019303">
    <property type="term" value="P:D-ribose catabolic process"/>
    <property type="evidence" value="ECO:0007669"/>
    <property type="project" value="UniProtKB-UniRule"/>
</dbReference>
<dbReference type="PIRSF" id="PIRSF000535">
    <property type="entry name" value="1PFK/6PFK/LacC"/>
    <property type="match status" value="1"/>
</dbReference>
<dbReference type="Pfam" id="PF00294">
    <property type="entry name" value="PfkB"/>
    <property type="match status" value="1"/>
</dbReference>
<evidence type="ECO:0000313" key="15">
    <source>
        <dbReference type="EMBL" id="MDC3424398.1"/>
    </source>
</evidence>
<evidence type="ECO:0000256" key="13">
    <source>
        <dbReference type="PIRNR" id="PIRNR000535"/>
    </source>
</evidence>
<dbReference type="HAMAP" id="MF_01987">
    <property type="entry name" value="Ribokinase"/>
    <property type="match status" value="1"/>
</dbReference>
<dbReference type="NCBIfam" id="TIGR02152">
    <property type="entry name" value="D_ribokin_bact"/>
    <property type="match status" value="1"/>
</dbReference>
<dbReference type="RefSeq" id="WP_272436203.1">
    <property type="nucleotide sequence ID" value="NZ_JAMQKB010000006.1"/>
</dbReference>
<evidence type="ECO:0000256" key="5">
    <source>
        <dbReference type="ARBA" id="ARBA00022723"/>
    </source>
</evidence>
<dbReference type="AlphaFoldDB" id="A0A9X3WTK7"/>
<evidence type="ECO:0000256" key="9">
    <source>
        <dbReference type="ARBA" id="ARBA00022842"/>
    </source>
</evidence>
<feature type="binding site" evidence="12">
    <location>
        <begin position="250"/>
        <end position="251"/>
    </location>
    <ligand>
        <name>ATP</name>
        <dbReference type="ChEBI" id="CHEBI:30616"/>
    </ligand>
</feature>
<dbReference type="InterPro" id="IPR011611">
    <property type="entry name" value="PfkB_dom"/>
</dbReference>
<keyword evidence="6 12" id="KW-0547">Nucleotide-binding</keyword>
<evidence type="ECO:0000256" key="12">
    <source>
        <dbReference type="HAMAP-Rule" id="MF_01987"/>
    </source>
</evidence>
<dbReference type="Proteomes" id="UP001145050">
    <property type="component" value="Unassembled WGS sequence"/>
</dbReference>
<name>A0A9X3WTK7_9BACI</name>
<dbReference type="PROSITE" id="PS00584">
    <property type="entry name" value="PFKB_KINASES_2"/>
    <property type="match status" value="1"/>
</dbReference>
<comment type="caution">
    <text evidence="15">The sequence shown here is derived from an EMBL/GenBank/DDBJ whole genome shotgun (WGS) entry which is preliminary data.</text>
</comment>